<keyword evidence="2" id="KW-1185">Reference proteome</keyword>
<evidence type="ECO:0000313" key="1">
    <source>
        <dbReference type="EMBL" id="CAG8573215.1"/>
    </source>
</evidence>
<protein>
    <submittedName>
        <fullName evidence="1">1588_t:CDS:1</fullName>
    </submittedName>
</protein>
<dbReference type="AlphaFoldDB" id="A0A9N9G2S7"/>
<sequence>MAQLCCEKLTVILRKRSIAGFFAEAFRASISFKKSPYVVSRRNVNQLVRRKIASHKKFVAHTIILCVPFKWTKVVLPDFPRFNKLELKALVATVGEGRTRQREKSGNVKFLSSKPNFKKLHSRVSSFDINHIPRGGDKNYILSLTNIKFRVGSLDNIQHGGDVRIFDEKLKFRELSTPKIINHSSTTSNVDSSVIADNSPISSLALDDVPEDNNDSPPSHEEYQILYNSPHMPVIEYFPEKETHYQHGIIFDEVNDEEDFQGNPTSIRESTIFLTENPLNDSDLSFEVNVQTKLFLLSNAHRNSILRHKSRLLSLNNTPFVTLKNLHHHHRGAANIDQAKIRFTRLNN</sequence>
<gene>
    <name evidence="1" type="ORF">FMOSSE_LOCUS7563</name>
</gene>
<evidence type="ECO:0000313" key="2">
    <source>
        <dbReference type="Proteomes" id="UP000789375"/>
    </source>
</evidence>
<name>A0A9N9G2S7_FUNMO</name>
<organism evidence="1 2">
    <name type="scientific">Funneliformis mosseae</name>
    <name type="common">Endomycorrhizal fungus</name>
    <name type="synonym">Glomus mosseae</name>
    <dbReference type="NCBI Taxonomy" id="27381"/>
    <lineage>
        <taxon>Eukaryota</taxon>
        <taxon>Fungi</taxon>
        <taxon>Fungi incertae sedis</taxon>
        <taxon>Mucoromycota</taxon>
        <taxon>Glomeromycotina</taxon>
        <taxon>Glomeromycetes</taxon>
        <taxon>Glomerales</taxon>
        <taxon>Glomeraceae</taxon>
        <taxon>Funneliformis</taxon>
    </lineage>
</organism>
<accession>A0A9N9G2S7</accession>
<reference evidence="1" key="1">
    <citation type="submission" date="2021-06" db="EMBL/GenBank/DDBJ databases">
        <authorList>
            <person name="Kallberg Y."/>
            <person name="Tangrot J."/>
            <person name="Rosling A."/>
        </authorList>
    </citation>
    <scope>NUCLEOTIDE SEQUENCE</scope>
    <source>
        <strain evidence="1">87-6 pot B 2015</strain>
    </source>
</reference>
<proteinExistence type="predicted"/>
<comment type="caution">
    <text evidence="1">The sequence shown here is derived from an EMBL/GenBank/DDBJ whole genome shotgun (WGS) entry which is preliminary data.</text>
</comment>
<dbReference type="EMBL" id="CAJVPP010001793">
    <property type="protein sequence ID" value="CAG8573215.1"/>
    <property type="molecule type" value="Genomic_DNA"/>
</dbReference>
<dbReference type="Proteomes" id="UP000789375">
    <property type="component" value="Unassembled WGS sequence"/>
</dbReference>